<dbReference type="PROSITE" id="PS00108">
    <property type="entry name" value="PROTEIN_KINASE_ST"/>
    <property type="match status" value="1"/>
</dbReference>
<dbReference type="EMBL" id="JAPFFF010000029">
    <property type="protein sequence ID" value="KAK8846182.1"/>
    <property type="molecule type" value="Genomic_DNA"/>
</dbReference>
<dbReference type="Proteomes" id="UP001470230">
    <property type="component" value="Unassembled WGS sequence"/>
</dbReference>
<evidence type="ECO:0000313" key="3">
    <source>
        <dbReference type="Proteomes" id="UP001470230"/>
    </source>
</evidence>
<accession>A0ABR2HHR5</accession>
<dbReference type="SMART" id="SM00220">
    <property type="entry name" value="S_TKc"/>
    <property type="match status" value="1"/>
</dbReference>
<protein>
    <recommendedName>
        <fullName evidence="1">Protein kinase domain-containing protein</fullName>
    </recommendedName>
</protein>
<dbReference type="PANTHER" id="PTHR24362">
    <property type="entry name" value="SERINE/THREONINE-PROTEIN KINASE NEK"/>
    <property type="match status" value="1"/>
</dbReference>
<dbReference type="SUPFAM" id="SSF56112">
    <property type="entry name" value="Protein kinase-like (PK-like)"/>
    <property type="match status" value="1"/>
</dbReference>
<comment type="caution">
    <text evidence="2">The sequence shown here is derived from an EMBL/GenBank/DDBJ whole genome shotgun (WGS) entry which is preliminary data.</text>
</comment>
<proteinExistence type="predicted"/>
<gene>
    <name evidence="2" type="ORF">M9Y10_020188</name>
</gene>
<reference evidence="2 3" key="1">
    <citation type="submission" date="2024-04" db="EMBL/GenBank/DDBJ databases">
        <title>Tritrichomonas musculus Genome.</title>
        <authorList>
            <person name="Alves-Ferreira E."/>
            <person name="Grigg M."/>
            <person name="Lorenzi H."/>
            <person name="Galac M."/>
        </authorList>
    </citation>
    <scope>NUCLEOTIDE SEQUENCE [LARGE SCALE GENOMIC DNA]</scope>
    <source>
        <strain evidence="2 3">EAF2021</strain>
    </source>
</reference>
<dbReference type="PROSITE" id="PS50011">
    <property type="entry name" value="PROTEIN_KINASE_DOM"/>
    <property type="match status" value="1"/>
</dbReference>
<dbReference type="Pfam" id="PF00069">
    <property type="entry name" value="Pkinase"/>
    <property type="match status" value="1"/>
</dbReference>
<feature type="domain" description="Protein kinase" evidence="1">
    <location>
        <begin position="21"/>
        <end position="277"/>
    </location>
</feature>
<name>A0ABR2HHR5_9EUKA</name>
<dbReference type="InterPro" id="IPR011009">
    <property type="entry name" value="Kinase-like_dom_sf"/>
</dbReference>
<sequence length="321" mass="36777">MLHTQTEDGYPINIPPSFKNYDVIEYIDCGSTCAVLLVEDKCSKEKFSAKIMAKKDILERNLQKSIINEVHVLQSIDHPNIIKIRESFDFTNDNQEEYFIIIMEFCPNGDLLKYLSSPGFKDESEKKKIIHSFLEAIKYLHDNGISHGDIKSENILLDENLVPKLCDFGFCRKSKTAGDDSKNGTLYYGAPELFFRGQFDTLKTDIYAIGITLYSITEKQFPFLDGDQSFIVEQILNGKFSFRDGIDSKLKKLVVKCTAMNPKKRPTIDDILCDEYLTSDDKCQNIKYNFTQKGTKNQSSKNNSFDDYLMDSDGYIPADDY</sequence>
<organism evidence="2 3">
    <name type="scientific">Tritrichomonas musculus</name>
    <dbReference type="NCBI Taxonomy" id="1915356"/>
    <lineage>
        <taxon>Eukaryota</taxon>
        <taxon>Metamonada</taxon>
        <taxon>Parabasalia</taxon>
        <taxon>Tritrichomonadida</taxon>
        <taxon>Tritrichomonadidae</taxon>
        <taxon>Tritrichomonas</taxon>
    </lineage>
</organism>
<evidence type="ECO:0000313" key="2">
    <source>
        <dbReference type="EMBL" id="KAK8846182.1"/>
    </source>
</evidence>
<dbReference type="PANTHER" id="PTHR24362:SF309">
    <property type="entry name" value="PROTEIN KINASE DOMAIN-CONTAINING PROTEIN"/>
    <property type="match status" value="1"/>
</dbReference>
<dbReference type="Gene3D" id="1.10.510.10">
    <property type="entry name" value="Transferase(Phosphotransferase) domain 1"/>
    <property type="match status" value="1"/>
</dbReference>
<dbReference type="InterPro" id="IPR000719">
    <property type="entry name" value="Prot_kinase_dom"/>
</dbReference>
<dbReference type="InterPro" id="IPR008271">
    <property type="entry name" value="Ser/Thr_kinase_AS"/>
</dbReference>
<keyword evidence="3" id="KW-1185">Reference proteome</keyword>
<evidence type="ECO:0000259" key="1">
    <source>
        <dbReference type="PROSITE" id="PS50011"/>
    </source>
</evidence>